<dbReference type="EMBL" id="CP136584">
    <property type="protein sequence ID" value="WOE66442.1"/>
    <property type="molecule type" value="Genomic_DNA"/>
</dbReference>
<evidence type="ECO:0000256" key="1">
    <source>
        <dbReference type="SAM" id="Phobius"/>
    </source>
</evidence>
<feature type="transmembrane region" description="Helical" evidence="1">
    <location>
        <begin position="60"/>
        <end position="78"/>
    </location>
</feature>
<proteinExistence type="predicted"/>
<accession>A0ABZ0FAA6</accession>
<reference evidence="2 3" key="1">
    <citation type="submission" date="2023-10" db="EMBL/GenBank/DDBJ databases">
        <title>Genome analysis of psychrotrophic aerobic bacterium Aeromonas allosaccharophila BIM B-1809 isolated from infected fish.</title>
        <authorList>
            <person name="Leanovich S.I."/>
            <person name="Sidarenka A.V."/>
            <person name="Akhremchuk A.E."/>
            <person name="Sikolenko M.A."/>
            <person name="Valentovich L.N."/>
        </authorList>
    </citation>
    <scope>NUCLEOTIDE SEQUENCE [LARGE SCALE GENOMIC DNA]</scope>
    <source>
        <strain evidence="2 3">BIM B-1809</strain>
    </source>
</reference>
<keyword evidence="1" id="KW-0812">Transmembrane</keyword>
<keyword evidence="1" id="KW-1133">Transmembrane helix</keyword>
<organism evidence="2 3">
    <name type="scientific">Aeromonas allosaccharophila</name>
    <dbReference type="NCBI Taxonomy" id="656"/>
    <lineage>
        <taxon>Bacteria</taxon>
        <taxon>Pseudomonadati</taxon>
        <taxon>Pseudomonadota</taxon>
        <taxon>Gammaproteobacteria</taxon>
        <taxon>Aeromonadales</taxon>
        <taxon>Aeromonadaceae</taxon>
        <taxon>Aeromonas</taxon>
    </lineage>
</organism>
<name>A0ABZ0FAA6_9GAMM</name>
<dbReference type="RefSeq" id="WP_317103046.1">
    <property type="nucleotide sequence ID" value="NZ_CP136584.1"/>
</dbReference>
<gene>
    <name evidence="2" type="ORF">RY972_21065</name>
</gene>
<protein>
    <submittedName>
        <fullName evidence="2">Uncharacterized protein</fullName>
    </submittedName>
</protein>
<evidence type="ECO:0000313" key="2">
    <source>
        <dbReference type="EMBL" id="WOE66442.1"/>
    </source>
</evidence>
<sequence length="81" mass="8559">MILLISLTIVSVVDVGGNWGETGTTERREQIARPFALCHADGYQGIGSAFMGISRSGMRLVLLLSALLLPLMGVVSQIDAA</sequence>
<dbReference type="Proteomes" id="UP001302667">
    <property type="component" value="Chromosome"/>
</dbReference>
<keyword evidence="1" id="KW-0472">Membrane</keyword>
<keyword evidence="3" id="KW-1185">Reference proteome</keyword>
<evidence type="ECO:0000313" key="3">
    <source>
        <dbReference type="Proteomes" id="UP001302667"/>
    </source>
</evidence>